<feature type="compositionally biased region" description="Polar residues" evidence="5">
    <location>
        <begin position="1620"/>
        <end position="1632"/>
    </location>
</feature>
<feature type="domain" description="THO complex subunitTHOC2 C-terminal" evidence="6">
    <location>
        <begin position="907"/>
        <end position="1069"/>
    </location>
</feature>
<dbReference type="GO" id="GO:0006397">
    <property type="term" value="P:mRNA processing"/>
    <property type="evidence" value="ECO:0007669"/>
    <property type="project" value="InterPro"/>
</dbReference>
<dbReference type="InterPro" id="IPR021418">
    <property type="entry name" value="THO_THOC2_C"/>
</dbReference>
<sequence length="1632" mass="185023">MASVCSQINALSTASLNGFLESFGSFKRNTEDLNTFTQDLIDQLATCDDRKQRKQQVQSLLYEIIMLLTVNGTGGLSVEDACHVIKKVHAAEGPKTARLFIALLNGFPEKSERLVELVRILDVMDSDFSTYVNDDKLLESANKFTAKQRALFKKSLLDNGYMIHKYNLLSEHPVAYSELITLMLVAYEDPANFESAARYCHEAQCIIGKYSLDPLRALDVILVVSARFVTTQYHFLVQFLRASAFWPEETADCRLAQNLSNGGSIMAAQLLTMHLNNDNVDVQFYDMVCVLVKAGFVSFTSIYDNLGPSDEIIGKFTDKFYMDLEADSMKGVSNPLAMAAALADDTENEEKLPTDNDQTNETAENIEEKTEATEEIKEKDILKGGKMLLIQRLLAHGAIVPFLSAFQKNSRFFMVSQDVARLYLRLFEHSITPLYHSSISYSSALVTQKAKKLTPTHEVFQTLQSYSVNDFYYGECMEDVEMVSDVEELFKACHQWLSLLGPHIARSPSVVSKLCRIGFKDLQLSEKCETKLKAWLNFTRKFIFSALPLLTENIVIINEAYELFKHFDYEQRFFLYNELSSKLSQDNIFLKAAWNSASREAKTELKSLSMDNVDKKGKNFAKIIAKNPLSTLDPVLNQLENYDKLSDLVVETSLHFTQFTYDVLQYHILLRLTSGRKSLQDSGIHVMTWVQRIAVFIAGLAKKSPKMDITNIIRFVIKKLHLNDMIAVTIIREMTSRVGGVKAINDLSPKQLIMLNSGRPLQEIARTVIRDSRADNSHPALRLLKVFIDENALTEVILLLDHLSKSSTEEDSHYKVLSSKIDDINLLLWAFIDMSKYFLGSRVFGENVADFDQLISEYSLSIEWAFFIWREYYDDFAHDDARPREQFELAIEKASFIPREFEGEHKDLFVKFWLLSLYDVCFRRELYDDEKLTIENSLMKTRSSKRKRELSRQIEGVMASRIAHQRAHNKFLESLTVSSISVERLKSADMIMPFLQYCVIPRVLFSPADALFVVAFIWETFGFSGALDIFEDIVTTRILGPLLFSSTTSEASNLGLFLATYLEKLECRRKQKEISGHDLKRLFKAQSLIAEDVVNLILEQNYMSIRNGIEFMKHLSAVFPVVKYDILQMTEAMEKLIAVDKREDILLPSNALVGHLKARLKTALDLDAFYSMSEEEKVSFDFEKKDLVMKYHKALEEEENEKRLKSNAEREIESKQGNESTQANETAIERDSASHVNSRFGRVPPLPMYEILNEMWDVEKCLEANRTAYLYRHMRNKTLLSQLQKIEKETIMNPEEYRSQLAELLESFYRSLVSSVNHEKFKLRLSGILRACKSTTNPYGTKKKTEGRYQAPPIEYDDEPTSSSTTVPSKKRIAESRSTASVVHADENKRPSRYSGIKATEQNENRLGKSNGNKKAVSSRRDPGKPDSGLDKGHFSSALNIKSSKGPGLSGPETSSSRAGSRYERKAITPVGGETGNFNKAQSPIPRGPARTASQRSGTSNSRFGDASANQSKISNRSSLESPRFESTKRPRDESVSTASNKRGKPDSGVDRSRFSNQAHGAGPDLSDRMTSKQPPKQTGRFDSRHHGERSSDTFSSKLPSGPRSHKSRSSRESRASPVPENSTPQQSRYQK</sequence>
<feature type="compositionally biased region" description="Basic and acidic residues" evidence="5">
    <location>
        <begin position="1580"/>
        <end position="1592"/>
    </location>
</feature>
<feature type="region of interest" description="Disordered" evidence="5">
    <location>
        <begin position="1334"/>
        <end position="1632"/>
    </location>
</feature>
<evidence type="ECO:0000259" key="8">
    <source>
        <dbReference type="Pfam" id="PF16134"/>
    </source>
</evidence>
<dbReference type="InterPro" id="IPR040007">
    <property type="entry name" value="Tho2"/>
</dbReference>
<keyword evidence="4" id="KW-0539">Nucleus</keyword>
<feature type="domain" description="THO complex subunitTHOC2 C-terminal" evidence="6">
    <location>
        <begin position="1082"/>
        <end position="1156"/>
    </location>
</feature>
<dbReference type="Pfam" id="PF11262">
    <property type="entry name" value="Tho2"/>
    <property type="match status" value="2"/>
</dbReference>
<dbReference type="GO" id="GO:0003729">
    <property type="term" value="F:mRNA binding"/>
    <property type="evidence" value="ECO:0007669"/>
    <property type="project" value="TreeGrafter"/>
</dbReference>
<name>A0A1G4KEE5_9SACH</name>
<feature type="compositionally biased region" description="Basic and acidic residues" evidence="5">
    <location>
        <begin position="1523"/>
        <end position="1535"/>
    </location>
</feature>
<evidence type="ECO:0000256" key="4">
    <source>
        <dbReference type="ARBA" id="ARBA00023242"/>
    </source>
</evidence>
<reference evidence="10" key="1">
    <citation type="submission" date="2016-03" db="EMBL/GenBank/DDBJ databases">
        <authorList>
            <person name="Devillers Hugo."/>
        </authorList>
    </citation>
    <scope>NUCLEOTIDE SEQUENCE [LARGE SCALE GENOMIC DNA]</scope>
</reference>
<dbReference type="Proteomes" id="UP000191144">
    <property type="component" value="Chromosome H"/>
</dbReference>
<feature type="compositionally biased region" description="Polar residues" evidence="5">
    <location>
        <begin position="1492"/>
        <end position="1521"/>
    </location>
</feature>
<evidence type="ECO:0000259" key="6">
    <source>
        <dbReference type="Pfam" id="PF11262"/>
    </source>
</evidence>
<gene>
    <name evidence="9" type="ORF">LAME_0H06062G</name>
</gene>
<evidence type="ECO:0000256" key="3">
    <source>
        <dbReference type="ARBA" id="ARBA00019596"/>
    </source>
</evidence>
<evidence type="ECO:0000256" key="1">
    <source>
        <dbReference type="ARBA" id="ARBA00004123"/>
    </source>
</evidence>
<dbReference type="Pfam" id="PF11732">
    <property type="entry name" value="Thoc2"/>
    <property type="match status" value="1"/>
</dbReference>
<evidence type="ECO:0000259" key="7">
    <source>
        <dbReference type="Pfam" id="PF11732"/>
    </source>
</evidence>
<dbReference type="EMBL" id="LT598480">
    <property type="protein sequence ID" value="SCV02893.1"/>
    <property type="molecule type" value="Genomic_DNA"/>
</dbReference>
<proteinExistence type="inferred from homology"/>
<dbReference type="GO" id="GO:0000445">
    <property type="term" value="C:THO complex part of transcription export complex"/>
    <property type="evidence" value="ECO:0007669"/>
    <property type="project" value="TreeGrafter"/>
</dbReference>
<accession>A0A1G4KEE5</accession>
<dbReference type="PANTHER" id="PTHR21597">
    <property type="entry name" value="THO2 PROTEIN"/>
    <property type="match status" value="1"/>
</dbReference>
<organism evidence="9 10">
    <name type="scientific">Lachancea meyersii CBS 8951</name>
    <dbReference type="NCBI Taxonomy" id="1266667"/>
    <lineage>
        <taxon>Eukaryota</taxon>
        <taxon>Fungi</taxon>
        <taxon>Dikarya</taxon>
        <taxon>Ascomycota</taxon>
        <taxon>Saccharomycotina</taxon>
        <taxon>Saccharomycetes</taxon>
        <taxon>Saccharomycetales</taxon>
        <taxon>Saccharomycetaceae</taxon>
        <taxon>Lachancea</taxon>
    </lineage>
</organism>
<dbReference type="InterPro" id="IPR032302">
    <property type="entry name" value="THOC2_N"/>
</dbReference>
<keyword evidence="10" id="KW-1185">Reference proteome</keyword>
<feature type="compositionally biased region" description="Basic and acidic residues" evidence="5">
    <location>
        <begin position="1419"/>
        <end position="1434"/>
    </location>
</feature>
<dbReference type="OrthoDB" id="29024at2759"/>
<evidence type="ECO:0000256" key="2">
    <source>
        <dbReference type="ARBA" id="ARBA00007857"/>
    </source>
</evidence>
<dbReference type="PANTHER" id="PTHR21597:SF0">
    <property type="entry name" value="THO COMPLEX SUBUNIT 2"/>
    <property type="match status" value="1"/>
</dbReference>
<dbReference type="Pfam" id="PF16134">
    <property type="entry name" value="THOC2_N"/>
    <property type="match status" value="1"/>
</dbReference>
<evidence type="ECO:0000313" key="9">
    <source>
        <dbReference type="EMBL" id="SCV02893.1"/>
    </source>
</evidence>
<dbReference type="InterPro" id="IPR021726">
    <property type="entry name" value="THO_THOC2_N"/>
</dbReference>
<feature type="domain" description="THO complex subunitTHOC2 N-terminal" evidence="7">
    <location>
        <begin position="620"/>
        <end position="694"/>
    </location>
</feature>
<feature type="domain" description="THO complex subunit 2 N-terminal" evidence="8">
    <location>
        <begin position="35"/>
        <end position="617"/>
    </location>
</feature>
<comment type="similarity">
    <text evidence="2">Belongs to the THOC2 family.</text>
</comment>
<feature type="compositionally biased region" description="Basic and acidic residues" evidence="5">
    <location>
        <begin position="1198"/>
        <end position="1216"/>
    </location>
</feature>
<comment type="subcellular location">
    <subcellularLocation>
        <location evidence="1">Nucleus</location>
    </subcellularLocation>
</comment>
<evidence type="ECO:0000256" key="5">
    <source>
        <dbReference type="SAM" id="MobiDB-lite"/>
    </source>
</evidence>
<feature type="compositionally biased region" description="Basic and acidic residues" evidence="5">
    <location>
        <begin position="1544"/>
        <end position="1554"/>
    </location>
</feature>
<evidence type="ECO:0000313" key="10">
    <source>
        <dbReference type="Proteomes" id="UP000191144"/>
    </source>
</evidence>
<protein>
    <recommendedName>
        <fullName evidence="3">THO complex subunit 2</fullName>
    </recommendedName>
</protein>
<dbReference type="GO" id="GO:0006406">
    <property type="term" value="P:mRNA export from nucleus"/>
    <property type="evidence" value="ECO:0007669"/>
    <property type="project" value="InterPro"/>
</dbReference>
<feature type="region of interest" description="Disordered" evidence="5">
    <location>
        <begin position="1198"/>
        <end position="1239"/>
    </location>
</feature>